<dbReference type="KEGG" id="aez:C3E78_14035"/>
<dbReference type="NCBIfam" id="TIGR02824">
    <property type="entry name" value="quinone_pig3"/>
    <property type="match status" value="1"/>
</dbReference>
<dbReference type="OrthoDB" id="9780520at2"/>
<dbReference type="GO" id="GO:0016651">
    <property type="term" value="F:oxidoreductase activity, acting on NAD(P)H"/>
    <property type="evidence" value="ECO:0007669"/>
    <property type="project" value="TreeGrafter"/>
</dbReference>
<accession>A0A5F2EX65</accession>
<accession>A0A2S0WPL0</accession>
<dbReference type="InterPro" id="IPR014189">
    <property type="entry name" value="Quinone_OxRdtase_PIG3"/>
</dbReference>
<dbReference type="Pfam" id="PF00107">
    <property type="entry name" value="ADH_zinc_N"/>
    <property type="match status" value="1"/>
</dbReference>
<organism evidence="3 4">
    <name type="scientific">Aeromicrobium chenweiae</name>
    <dbReference type="NCBI Taxonomy" id="2079793"/>
    <lineage>
        <taxon>Bacteria</taxon>
        <taxon>Bacillati</taxon>
        <taxon>Actinomycetota</taxon>
        <taxon>Actinomycetes</taxon>
        <taxon>Propionibacteriales</taxon>
        <taxon>Nocardioidaceae</taxon>
        <taxon>Aeromicrobium</taxon>
    </lineage>
</organism>
<dbReference type="Gene3D" id="3.40.50.720">
    <property type="entry name" value="NAD(P)-binding Rossmann-like Domain"/>
    <property type="match status" value="1"/>
</dbReference>
<dbReference type="InterPro" id="IPR013149">
    <property type="entry name" value="ADH-like_C"/>
</dbReference>
<keyword evidence="2" id="KW-0560">Oxidoreductase</keyword>
<evidence type="ECO:0000313" key="3">
    <source>
        <dbReference type="EMBL" id="AWB93232.1"/>
    </source>
</evidence>
<gene>
    <name evidence="3" type="ORF">C3E78_14035</name>
</gene>
<keyword evidence="4" id="KW-1185">Reference proteome</keyword>
<sequence>MPLVRGIGIRDGQLELIRVPDPRAEDGEVVIEIVAAGVNRADTSQRRGRYDPPAGSSPLPGLECSGRIVEIGRGVTRWQVGDEVCALLAGGGYAEKVAVPAGQVFEVPRGVGLVEAAAVPEAAATVWSNLITLGGLSAGETVLVHGGSSGIGTMAIQVARLVGAEVIATAGSPAKLEACASLGARAVIDHRREDFVQRVLSETDGRGVDVVLDIVGADYLQRNVDALAVEGRLVVVGIQSGFDASVDLRSVLRKRVRLTGSMLRSRPVVEKAAIIDQVVEHVVPALETGAIKPVIETTFPLDDAAAAHRLIESSQHIGKILLTTT</sequence>
<dbReference type="Proteomes" id="UP000244384">
    <property type="component" value="Chromosome"/>
</dbReference>
<dbReference type="CDD" id="cd05276">
    <property type="entry name" value="p53_inducible_oxidoreductase"/>
    <property type="match status" value="1"/>
</dbReference>
<dbReference type="InterPro" id="IPR036291">
    <property type="entry name" value="NAD(P)-bd_dom_sf"/>
</dbReference>
<dbReference type="InterPro" id="IPR020843">
    <property type="entry name" value="ER"/>
</dbReference>
<dbReference type="PANTHER" id="PTHR48106:SF8">
    <property type="entry name" value="OS02G0805600 PROTEIN"/>
    <property type="match status" value="1"/>
</dbReference>
<reference evidence="4" key="1">
    <citation type="submission" date="2018-01" db="EMBL/GenBank/DDBJ databases">
        <authorList>
            <person name="Li J."/>
        </authorList>
    </citation>
    <scope>NUCLEOTIDE SEQUENCE [LARGE SCALE GENOMIC DNA]</scope>
    <source>
        <strain evidence="4">592</strain>
    </source>
</reference>
<dbReference type="EMBL" id="CP026952">
    <property type="protein sequence ID" value="AWB93232.1"/>
    <property type="molecule type" value="Genomic_DNA"/>
</dbReference>
<dbReference type="SUPFAM" id="SSF50129">
    <property type="entry name" value="GroES-like"/>
    <property type="match status" value="1"/>
</dbReference>
<dbReference type="GO" id="GO:0070402">
    <property type="term" value="F:NADPH binding"/>
    <property type="evidence" value="ECO:0007669"/>
    <property type="project" value="TreeGrafter"/>
</dbReference>
<dbReference type="InterPro" id="IPR013154">
    <property type="entry name" value="ADH-like_N"/>
</dbReference>
<protein>
    <submittedName>
        <fullName evidence="3">NADPH:quinone oxidoreductase</fullName>
    </submittedName>
</protein>
<dbReference type="Gene3D" id="3.90.180.10">
    <property type="entry name" value="Medium-chain alcohol dehydrogenases, catalytic domain"/>
    <property type="match status" value="1"/>
</dbReference>
<dbReference type="SMART" id="SM00829">
    <property type="entry name" value="PKS_ER"/>
    <property type="match status" value="1"/>
</dbReference>
<dbReference type="PANTHER" id="PTHR48106">
    <property type="entry name" value="QUINONE OXIDOREDUCTASE PIG3-RELATED"/>
    <property type="match status" value="1"/>
</dbReference>
<dbReference type="InterPro" id="IPR011032">
    <property type="entry name" value="GroES-like_sf"/>
</dbReference>
<evidence type="ECO:0000256" key="1">
    <source>
        <dbReference type="ARBA" id="ARBA00022857"/>
    </source>
</evidence>
<name>A0A2S0WPL0_9ACTN</name>
<dbReference type="RefSeq" id="WP_108579406.1">
    <property type="nucleotide sequence ID" value="NZ_CP026952.1"/>
</dbReference>
<evidence type="ECO:0000256" key="2">
    <source>
        <dbReference type="ARBA" id="ARBA00023002"/>
    </source>
</evidence>
<dbReference type="SUPFAM" id="SSF51735">
    <property type="entry name" value="NAD(P)-binding Rossmann-fold domains"/>
    <property type="match status" value="1"/>
</dbReference>
<keyword evidence="1" id="KW-0521">NADP</keyword>
<proteinExistence type="predicted"/>
<evidence type="ECO:0000313" key="4">
    <source>
        <dbReference type="Proteomes" id="UP000244384"/>
    </source>
</evidence>
<dbReference type="Pfam" id="PF08240">
    <property type="entry name" value="ADH_N"/>
    <property type="match status" value="1"/>
</dbReference>
<dbReference type="AlphaFoldDB" id="A0A2S0WPL0"/>